<sequence length="57" mass="6453">MPASILGWPRLSLSCICLFPLLCLCLCLYHTHSGTSPPRASGSRMYHLKLHVHRETF</sequence>
<evidence type="ECO:0000256" key="1">
    <source>
        <dbReference type="SAM" id="SignalP"/>
    </source>
</evidence>
<keyword evidence="1" id="KW-0732">Signal</keyword>
<keyword evidence="3" id="KW-1185">Reference proteome</keyword>
<reference evidence="2" key="1">
    <citation type="submission" date="2021-05" db="EMBL/GenBank/DDBJ databases">
        <title>Comparative genomics of three Colletotrichum scovillei strains and genetic complementation revealed genes involved fungal growth and virulence on chili pepper.</title>
        <authorList>
            <person name="Hsieh D.-K."/>
            <person name="Chuang S.-C."/>
            <person name="Chen C.-Y."/>
            <person name="Chao Y.-T."/>
            <person name="Lu M.-Y.J."/>
            <person name="Lee M.-H."/>
            <person name="Shih M.-C."/>
        </authorList>
    </citation>
    <scope>NUCLEOTIDE SEQUENCE</scope>
    <source>
        <strain evidence="2">Coll-153</strain>
    </source>
</reference>
<evidence type="ECO:0000313" key="2">
    <source>
        <dbReference type="EMBL" id="KAG7044365.1"/>
    </source>
</evidence>
<dbReference type="Proteomes" id="UP000699042">
    <property type="component" value="Unassembled WGS sequence"/>
</dbReference>
<dbReference type="AlphaFoldDB" id="A0A9P7U8I1"/>
<gene>
    <name evidence="2" type="ORF">JMJ77_003827</name>
</gene>
<name>A0A9P7U8I1_9PEZI</name>
<comment type="caution">
    <text evidence="2">The sequence shown here is derived from an EMBL/GenBank/DDBJ whole genome shotgun (WGS) entry which is preliminary data.</text>
</comment>
<feature type="chain" id="PRO_5040331646" evidence="1">
    <location>
        <begin position="34"/>
        <end position="57"/>
    </location>
</feature>
<feature type="signal peptide" evidence="1">
    <location>
        <begin position="1"/>
        <end position="33"/>
    </location>
</feature>
<protein>
    <submittedName>
        <fullName evidence="2">Uncharacterized protein</fullName>
    </submittedName>
</protein>
<organism evidence="2 3">
    <name type="scientific">Colletotrichum scovillei</name>
    <dbReference type="NCBI Taxonomy" id="1209932"/>
    <lineage>
        <taxon>Eukaryota</taxon>
        <taxon>Fungi</taxon>
        <taxon>Dikarya</taxon>
        <taxon>Ascomycota</taxon>
        <taxon>Pezizomycotina</taxon>
        <taxon>Sordariomycetes</taxon>
        <taxon>Hypocreomycetidae</taxon>
        <taxon>Glomerellales</taxon>
        <taxon>Glomerellaceae</taxon>
        <taxon>Colletotrichum</taxon>
        <taxon>Colletotrichum acutatum species complex</taxon>
    </lineage>
</organism>
<dbReference type="EMBL" id="JAESDN010000010">
    <property type="protein sequence ID" value="KAG7044365.1"/>
    <property type="molecule type" value="Genomic_DNA"/>
</dbReference>
<accession>A0A9P7U8I1</accession>
<proteinExistence type="predicted"/>
<evidence type="ECO:0000313" key="3">
    <source>
        <dbReference type="Proteomes" id="UP000699042"/>
    </source>
</evidence>